<evidence type="ECO:0000256" key="3">
    <source>
        <dbReference type="ARBA" id="ARBA00022691"/>
    </source>
</evidence>
<dbReference type="CDD" id="cd01335">
    <property type="entry name" value="Radical_SAM"/>
    <property type="match status" value="1"/>
</dbReference>
<keyword evidence="4" id="KW-0479">Metal-binding</keyword>
<dbReference type="InterPro" id="IPR027604">
    <property type="entry name" value="W_rSAM_matur"/>
</dbReference>
<evidence type="ECO:0000256" key="1">
    <source>
        <dbReference type="ARBA" id="ARBA00001966"/>
    </source>
</evidence>
<proteinExistence type="predicted"/>
<reference evidence="8" key="1">
    <citation type="submission" date="2020-11" db="EMBL/GenBank/DDBJ databases">
        <title>Halonatronomonas betainensis gen. nov., sp. nov. a novel haloalkaliphilic representative of the family Halanaerobiacae capable of betaine degradation.</title>
        <authorList>
            <person name="Boltyanskaya Y."/>
            <person name="Kevbrin V."/>
            <person name="Detkova E."/>
            <person name="Grouzdev D.S."/>
            <person name="Koziaeva V."/>
            <person name="Zhilina T."/>
        </authorList>
    </citation>
    <scope>NUCLEOTIDE SEQUENCE</scope>
    <source>
        <strain evidence="8">Z-7014</strain>
    </source>
</reference>
<feature type="domain" description="Radical SAM core" evidence="7">
    <location>
        <begin position="37"/>
        <end position="261"/>
    </location>
</feature>
<dbReference type="Pfam" id="PF13186">
    <property type="entry name" value="SPASM"/>
    <property type="match status" value="1"/>
</dbReference>
<dbReference type="SUPFAM" id="SSF102114">
    <property type="entry name" value="Radical SAM enzymes"/>
    <property type="match status" value="1"/>
</dbReference>
<dbReference type="PROSITE" id="PS51918">
    <property type="entry name" value="RADICAL_SAM"/>
    <property type="match status" value="1"/>
</dbReference>
<dbReference type="InterPro" id="IPR006638">
    <property type="entry name" value="Elp3/MiaA/NifB-like_rSAM"/>
</dbReference>
<keyword evidence="2" id="KW-0004">4Fe-4S</keyword>
<accession>A0A931ATK6</accession>
<evidence type="ECO:0000256" key="6">
    <source>
        <dbReference type="ARBA" id="ARBA00023014"/>
    </source>
</evidence>
<dbReference type="SFLD" id="SFLDG01387">
    <property type="entry name" value="BtrN-like_SPASM_domain_contain"/>
    <property type="match status" value="1"/>
</dbReference>
<dbReference type="EMBL" id="JADPIE010000001">
    <property type="protein sequence ID" value="MBF8435931.1"/>
    <property type="molecule type" value="Genomic_DNA"/>
</dbReference>
<dbReference type="AlphaFoldDB" id="A0A931ATK6"/>
<comment type="cofactor">
    <cofactor evidence="1">
        <name>[4Fe-4S] cluster</name>
        <dbReference type="ChEBI" id="CHEBI:49883"/>
    </cofactor>
</comment>
<dbReference type="PANTHER" id="PTHR11228">
    <property type="entry name" value="RADICAL SAM DOMAIN PROTEIN"/>
    <property type="match status" value="1"/>
</dbReference>
<dbReference type="Gene3D" id="3.20.20.70">
    <property type="entry name" value="Aldolase class I"/>
    <property type="match status" value="1"/>
</dbReference>
<evidence type="ECO:0000256" key="2">
    <source>
        <dbReference type="ARBA" id="ARBA00022485"/>
    </source>
</evidence>
<protein>
    <submittedName>
        <fullName evidence="8">Tungsten cofactor oxidoreductase radical SAM maturase</fullName>
    </submittedName>
</protein>
<evidence type="ECO:0000256" key="5">
    <source>
        <dbReference type="ARBA" id="ARBA00023004"/>
    </source>
</evidence>
<dbReference type="PANTHER" id="PTHR11228:SF34">
    <property type="entry name" value="TUNGSTEN-CONTAINING ALDEHYDE FERREDOXIN OXIDOREDUCTASE COFACTOR MODIFYING PROTEIN"/>
    <property type="match status" value="1"/>
</dbReference>
<evidence type="ECO:0000313" key="9">
    <source>
        <dbReference type="Proteomes" id="UP000621436"/>
    </source>
</evidence>
<keyword evidence="3" id="KW-0949">S-adenosyl-L-methionine</keyword>
<dbReference type="InterPro" id="IPR034391">
    <property type="entry name" value="AdoMet-like_SPASM_containing"/>
</dbReference>
<dbReference type="GO" id="GO:0003824">
    <property type="term" value="F:catalytic activity"/>
    <property type="evidence" value="ECO:0007669"/>
    <property type="project" value="InterPro"/>
</dbReference>
<dbReference type="Pfam" id="PF04055">
    <property type="entry name" value="Radical_SAM"/>
    <property type="match status" value="1"/>
</dbReference>
<dbReference type="GO" id="GO:0051536">
    <property type="term" value="F:iron-sulfur cluster binding"/>
    <property type="evidence" value="ECO:0007669"/>
    <property type="project" value="UniProtKB-KW"/>
</dbReference>
<dbReference type="CDD" id="cd21121">
    <property type="entry name" value="SPASM_Cmo-like"/>
    <property type="match status" value="1"/>
</dbReference>
<evidence type="ECO:0000259" key="7">
    <source>
        <dbReference type="PROSITE" id="PS51918"/>
    </source>
</evidence>
<keyword evidence="6" id="KW-0411">Iron-sulfur</keyword>
<organism evidence="8 9">
    <name type="scientific">Halonatronomonas betaini</name>
    <dbReference type="NCBI Taxonomy" id="2778430"/>
    <lineage>
        <taxon>Bacteria</taxon>
        <taxon>Bacillati</taxon>
        <taxon>Bacillota</taxon>
        <taxon>Clostridia</taxon>
        <taxon>Halanaerobiales</taxon>
        <taxon>Halarsenatibacteraceae</taxon>
        <taxon>Halonatronomonas</taxon>
    </lineage>
</organism>
<dbReference type="SFLD" id="SFLDS00029">
    <property type="entry name" value="Radical_SAM"/>
    <property type="match status" value="1"/>
</dbReference>
<keyword evidence="5" id="KW-0408">Iron</keyword>
<dbReference type="InterPro" id="IPR050377">
    <property type="entry name" value="Radical_SAM_PqqE_MftC-like"/>
</dbReference>
<dbReference type="SFLD" id="SFLDF00570">
    <property type="entry name" value="tungsten_cofactor_oxidoreducas"/>
    <property type="match status" value="1"/>
</dbReference>
<keyword evidence="9" id="KW-1185">Reference proteome</keyword>
<name>A0A931ATK6_9FIRM</name>
<dbReference type="InterPro" id="IPR023885">
    <property type="entry name" value="4Fe4S-binding_SPASM_dom"/>
</dbReference>
<comment type="caution">
    <text evidence="8">The sequence shown here is derived from an EMBL/GenBank/DDBJ whole genome shotgun (WGS) entry which is preliminary data.</text>
</comment>
<dbReference type="InterPro" id="IPR013785">
    <property type="entry name" value="Aldolase_TIM"/>
</dbReference>
<dbReference type="SMART" id="SM00729">
    <property type="entry name" value="Elp3"/>
    <property type="match status" value="1"/>
</dbReference>
<evidence type="ECO:0000256" key="4">
    <source>
        <dbReference type="ARBA" id="ARBA00022723"/>
    </source>
</evidence>
<dbReference type="SFLD" id="SFLDG01067">
    <property type="entry name" value="SPASM/twitch_domain_containing"/>
    <property type="match status" value="1"/>
</dbReference>
<dbReference type="GO" id="GO:0046872">
    <property type="term" value="F:metal ion binding"/>
    <property type="evidence" value="ECO:0007669"/>
    <property type="project" value="UniProtKB-KW"/>
</dbReference>
<dbReference type="Proteomes" id="UP000621436">
    <property type="component" value="Unassembled WGS sequence"/>
</dbReference>
<dbReference type="InterPro" id="IPR007197">
    <property type="entry name" value="rSAM"/>
</dbReference>
<dbReference type="NCBIfam" id="TIGR04317">
    <property type="entry name" value="W_rSAM_matur"/>
    <property type="match status" value="1"/>
</dbReference>
<gene>
    <name evidence="8" type="ORF">I0Q91_02460</name>
</gene>
<dbReference type="InterPro" id="IPR058240">
    <property type="entry name" value="rSAM_sf"/>
</dbReference>
<sequence length="379" mass="43986">MIRIDSNLRKSIDINDDFKENNVIINEGDSFRIIPKKLDLKKLYIELTTKCNFDCITCIRNSWSDSIDIMSSDTIDKIFEQIVELPELETIHFGGFGEPLTHPEFLELAKKVKAKGYRGEVITNGQLLDQKTAKKLIDIDFDKIIFSIDAPKKETLESIRKNADIDMILNNIKNLSDLRTSKSNLDIWLEFVAMKSNIDQLDDLLKMANKLNLDGVLITNLIPYTEDMVGEELYDTDEEEIKSRIGGYVSLHTSYPEMKLRTDRKCNFIENRSASINWKGEVVPCYPLLHNYQVYIYGRCRDNKSYNYGNVNHKHLKDIWQQEDYIRFRSRVKQGDFPSCTDCKYVDGCSMVEDNSLDCWGNQPTCADCLWYRQLIVCP</sequence>
<evidence type="ECO:0000313" key="8">
    <source>
        <dbReference type="EMBL" id="MBF8435931.1"/>
    </source>
</evidence>